<keyword evidence="2" id="KW-1185">Reference proteome</keyword>
<dbReference type="Proteomes" id="UP000250235">
    <property type="component" value="Unassembled WGS sequence"/>
</dbReference>
<dbReference type="AlphaFoldDB" id="A0A2Z6ZSA3"/>
<gene>
    <name evidence="1" type="ORF">F511_46957</name>
</gene>
<sequence length="76" mass="8252">MLRARRWPTTADDAAPRRCALAVRLPHMKRPLCDDERALSAAVGAAVRRAWRVVARGCRAIFSCGGRRPAAAPAIS</sequence>
<evidence type="ECO:0000313" key="1">
    <source>
        <dbReference type="EMBL" id="KZT76016.1"/>
    </source>
</evidence>
<dbReference type="EMBL" id="KV163894">
    <property type="protein sequence ID" value="KZT76016.1"/>
    <property type="molecule type" value="Genomic_DNA"/>
</dbReference>
<organism evidence="1 2">
    <name type="scientific">Dorcoceras hygrometricum</name>
    <dbReference type="NCBI Taxonomy" id="472368"/>
    <lineage>
        <taxon>Eukaryota</taxon>
        <taxon>Viridiplantae</taxon>
        <taxon>Streptophyta</taxon>
        <taxon>Embryophyta</taxon>
        <taxon>Tracheophyta</taxon>
        <taxon>Spermatophyta</taxon>
        <taxon>Magnoliopsida</taxon>
        <taxon>eudicotyledons</taxon>
        <taxon>Gunneridae</taxon>
        <taxon>Pentapetalae</taxon>
        <taxon>asterids</taxon>
        <taxon>lamiids</taxon>
        <taxon>Lamiales</taxon>
        <taxon>Gesneriaceae</taxon>
        <taxon>Didymocarpoideae</taxon>
        <taxon>Trichosporeae</taxon>
        <taxon>Loxocarpinae</taxon>
        <taxon>Dorcoceras</taxon>
    </lineage>
</organism>
<evidence type="ECO:0000313" key="2">
    <source>
        <dbReference type="Proteomes" id="UP000250235"/>
    </source>
</evidence>
<reference evidence="1 2" key="1">
    <citation type="journal article" date="2015" name="Proc. Natl. Acad. Sci. U.S.A.">
        <title>The resurrection genome of Boea hygrometrica: A blueprint for survival of dehydration.</title>
        <authorList>
            <person name="Xiao L."/>
            <person name="Yang G."/>
            <person name="Zhang L."/>
            <person name="Yang X."/>
            <person name="Zhao S."/>
            <person name="Ji Z."/>
            <person name="Zhou Q."/>
            <person name="Hu M."/>
            <person name="Wang Y."/>
            <person name="Chen M."/>
            <person name="Xu Y."/>
            <person name="Jin H."/>
            <person name="Xiao X."/>
            <person name="Hu G."/>
            <person name="Bao F."/>
            <person name="Hu Y."/>
            <person name="Wan P."/>
            <person name="Li L."/>
            <person name="Deng X."/>
            <person name="Kuang T."/>
            <person name="Xiang C."/>
            <person name="Zhu J.K."/>
            <person name="Oliver M.J."/>
            <person name="He Y."/>
        </authorList>
    </citation>
    <scope>NUCLEOTIDE SEQUENCE [LARGE SCALE GENOMIC DNA]</scope>
    <source>
        <strain evidence="2">cv. XS01</strain>
    </source>
</reference>
<accession>A0A2Z6ZSA3</accession>
<proteinExistence type="predicted"/>
<name>A0A2Z6ZSA3_9LAMI</name>
<protein>
    <submittedName>
        <fullName evidence="1">Uncharacterized protein</fullName>
    </submittedName>
</protein>